<feature type="region of interest" description="Disordered" evidence="4">
    <location>
        <begin position="573"/>
        <end position="602"/>
    </location>
</feature>
<evidence type="ECO:0000259" key="5">
    <source>
        <dbReference type="PROSITE" id="PS51037"/>
    </source>
</evidence>
<dbReference type="PANTHER" id="PTHR23195">
    <property type="entry name" value="YEATS DOMAIN"/>
    <property type="match status" value="1"/>
</dbReference>
<keyword evidence="1 2" id="KW-0539">Nucleus</keyword>
<dbReference type="PROSITE" id="PS51037">
    <property type="entry name" value="YEATS"/>
    <property type="match status" value="1"/>
</dbReference>
<dbReference type="InterPro" id="IPR055129">
    <property type="entry name" value="YEATS_dom"/>
</dbReference>
<accession>A0A6J2TZ94</accession>
<feature type="region of interest" description="Disordered" evidence="4">
    <location>
        <begin position="514"/>
        <end position="544"/>
    </location>
</feature>
<dbReference type="InterPro" id="IPR005033">
    <property type="entry name" value="YEATS"/>
</dbReference>
<dbReference type="OrthoDB" id="1741717at2759"/>
<protein>
    <submittedName>
        <fullName evidence="7">Uncharacterized protein LOC115628505</fullName>
    </submittedName>
</protein>
<dbReference type="Pfam" id="PF03366">
    <property type="entry name" value="YEATS"/>
    <property type="match status" value="1"/>
</dbReference>
<dbReference type="AlphaFoldDB" id="A0A6J2TZ94"/>
<dbReference type="Gene3D" id="2.60.40.1970">
    <property type="entry name" value="YEATS domain"/>
    <property type="match status" value="1"/>
</dbReference>
<dbReference type="InterPro" id="IPR038704">
    <property type="entry name" value="YEAST_sf"/>
</dbReference>
<dbReference type="CDD" id="cd16907">
    <property type="entry name" value="YEATS_YEATS2_like"/>
    <property type="match status" value="1"/>
</dbReference>
<evidence type="ECO:0000256" key="3">
    <source>
        <dbReference type="SAM" id="Coils"/>
    </source>
</evidence>
<dbReference type="CTD" id="34172"/>
<sequence>MEHQEKPQLETARSATPPPQKRKHCEYHDPDYYNNVSSPVRQHLLTPPITAPAEKYVKLEEGTLGTGSNARTDSTDRPNRMADICEIVRREFQKELILKEQQLAEIDARLLKARQMLDKLRYEVVSEYYRKQEVSLTAGDVLKVRGDDTLFSNERAGPQRPLHPAIKKIVGKRPIPDLAVPERTAAVLAKETIRLRNPAHRRAERRRQQKIRKQGIVIDHSQNGQQQVFPAQLHIKSELNDDQPCTSKQALERQRSLDVLETGVTPALNACRLNNKQKFSFIVGNTSKYIGADLGIDDTKVEGEQILAYKWLVYVQGKNLPEPVDAYLKKVRFQLHHSYRPNDIVDVHTPPFQLSRRGWGEFPIRIQLYFQENLQQKPVQLMHTIVLDKTRCGLHTMGAETTVEVWLRAAHTPGTSNMITNPEAPLLTDQENCKPRTISITHNKEELDDNLFACLSKADLSGDIEKIEPTVVVSEPLTCKLKLASPQNDTPKISFNGATSQVSRPSVVFLPVNGSADEYSNSNNAESKERKPNKHLQFYNNGHGMNKKPLKNVFQKAGKLYIIDPLQSKLKQAQRQQQSLLKPKPSLLKPSSSPPPPPQQLSKHWQTLQSIRNDHGYANMAHMSVESIHEISSGPFKTSRVEGQEGGPNKSLRLQQLFLALPFESMRSAVEFLMRRLPLVSNYNEFAFVSPTLESFQKQSVLRQRCFEYLRARLILNCMRQHIRLKQSHATMHEKYWSIREIVNFARVHGYTPALKQFAMKTSEQKEREHQLSQRVQQQLKEEPEQHVLPFASLTSNVRITNWLTQQSKRWLHHASKLSEAQEPIDVVGDEEEAKPCKLQKLPPSSTCNSNNRQLLYLPPPDNLENAAQLVHDMCRDVGITLETEQSVPGVAQPLALTLLAHVLQVFVEKLVRRSVASKLQKQHQLQMQQQCNTMSAQKAVLPLMTVANVETTLLPHDIGRVISQCADFDFLGNSNLGVTHVDLQS</sequence>
<evidence type="ECO:0000256" key="1">
    <source>
        <dbReference type="ARBA" id="ARBA00023242"/>
    </source>
</evidence>
<feature type="compositionally biased region" description="Low complexity" evidence="4">
    <location>
        <begin position="573"/>
        <end position="591"/>
    </location>
</feature>
<feature type="domain" description="YEATS" evidence="5">
    <location>
        <begin position="271"/>
        <end position="421"/>
    </location>
</feature>
<evidence type="ECO:0000256" key="4">
    <source>
        <dbReference type="SAM" id="MobiDB-lite"/>
    </source>
</evidence>
<dbReference type="GO" id="GO:0006355">
    <property type="term" value="P:regulation of DNA-templated transcription"/>
    <property type="evidence" value="ECO:0007669"/>
    <property type="project" value="InterPro"/>
</dbReference>
<organism evidence="6 7">
    <name type="scientific">Drosophila lebanonensis</name>
    <name type="common">Fruit fly</name>
    <name type="synonym">Scaptodrosophila lebanonensis</name>
    <dbReference type="NCBI Taxonomy" id="7225"/>
    <lineage>
        <taxon>Eukaryota</taxon>
        <taxon>Metazoa</taxon>
        <taxon>Ecdysozoa</taxon>
        <taxon>Arthropoda</taxon>
        <taxon>Hexapoda</taxon>
        <taxon>Insecta</taxon>
        <taxon>Pterygota</taxon>
        <taxon>Neoptera</taxon>
        <taxon>Endopterygota</taxon>
        <taxon>Diptera</taxon>
        <taxon>Brachycera</taxon>
        <taxon>Muscomorpha</taxon>
        <taxon>Ephydroidea</taxon>
        <taxon>Drosophilidae</taxon>
        <taxon>Scaptodrosophila</taxon>
    </lineage>
</organism>
<dbReference type="Pfam" id="PF22951">
    <property type="entry name" value="3HBD"/>
    <property type="match status" value="1"/>
</dbReference>
<dbReference type="RefSeq" id="XP_030380508.1">
    <property type="nucleotide sequence ID" value="XM_030524648.1"/>
</dbReference>
<gene>
    <name evidence="7" type="primary">LOC115628505</name>
</gene>
<dbReference type="Proteomes" id="UP000504634">
    <property type="component" value="Unplaced"/>
</dbReference>
<evidence type="ECO:0000313" key="7">
    <source>
        <dbReference type="RefSeq" id="XP_030380508.1"/>
    </source>
</evidence>
<proteinExistence type="predicted"/>
<comment type="subcellular location">
    <subcellularLocation>
        <location evidence="2">Nucleus</location>
    </subcellularLocation>
</comment>
<dbReference type="GeneID" id="115628505"/>
<evidence type="ECO:0000313" key="6">
    <source>
        <dbReference type="Proteomes" id="UP000504634"/>
    </source>
</evidence>
<name>A0A6J2TZ94_DROLE</name>
<evidence type="ECO:0000256" key="2">
    <source>
        <dbReference type="PROSITE-ProRule" id="PRU00376"/>
    </source>
</evidence>
<reference evidence="7" key="1">
    <citation type="submission" date="2025-08" db="UniProtKB">
        <authorList>
            <consortium name="RefSeq"/>
        </authorList>
    </citation>
    <scope>IDENTIFICATION</scope>
    <source>
        <strain evidence="7">11010-0011.00</strain>
        <tissue evidence="7">Whole body</tissue>
    </source>
</reference>
<dbReference type="GO" id="GO:0005634">
    <property type="term" value="C:nucleus"/>
    <property type="evidence" value="ECO:0007669"/>
    <property type="project" value="UniProtKB-SubCell"/>
</dbReference>
<dbReference type="InterPro" id="IPR055127">
    <property type="entry name" value="YEATS2_3HBD"/>
</dbReference>
<feature type="coiled-coil region" evidence="3">
    <location>
        <begin position="89"/>
        <end position="123"/>
    </location>
</feature>
<keyword evidence="3" id="KW-0175">Coiled coil</keyword>
<keyword evidence="6" id="KW-1185">Reference proteome</keyword>
<feature type="region of interest" description="Disordered" evidence="4">
    <location>
        <begin position="1"/>
        <end position="29"/>
    </location>
</feature>